<dbReference type="GO" id="GO:0045892">
    <property type="term" value="P:negative regulation of DNA-templated transcription"/>
    <property type="evidence" value="ECO:0007669"/>
    <property type="project" value="UniProtKB-ARBA"/>
</dbReference>
<reference evidence="7 8" key="1">
    <citation type="submission" date="2015-01" db="EMBL/GenBank/DDBJ databases">
        <title>Sequencing and annotation of Micromonospora carbonacea strain JXNU-1 genome.</title>
        <authorList>
            <person name="Long Z."/>
            <person name="Huang Y."/>
            <person name="Jiang Y."/>
        </authorList>
    </citation>
    <scope>NUCLEOTIDE SEQUENCE [LARGE SCALE GENOMIC DNA]</scope>
    <source>
        <strain evidence="7 8">JXNU-1</strain>
    </source>
</reference>
<keyword evidence="8" id="KW-1185">Reference proteome</keyword>
<evidence type="ECO:0000256" key="4">
    <source>
        <dbReference type="ARBA" id="ARBA00023163"/>
    </source>
</evidence>
<dbReference type="AlphaFoldDB" id="A0A0D0V251"/>
<dbReference type="InterPro" id="IPR001647">
    <property type="entry name" value="HTH_TetR"/>
</dbReference>
<keyword evidence="1" id="KW-0678">Repressor</keyword>
<dbReference type="InterPro" id="IPR050109">
    <property type="entry name" value="HTH-type_TetR-like_transc_reg"/>
</dbReference>
<evidence type="ECO:0000256" key="5">
    <source>
        <dbReference type="PROSITE-ProRule" id="PRU00335"/>
    </source>
</evidence>
<dbReference type="EMBL" id="JXSX01000001">
    <property type="protein sequence ID" value="KIR65057.1"/>
    <property type="molecule type" value="Genomic_DNA"/>
</dbReference>
<protein>
    <submittedName>
        <fullName evidence="7">TetR family transcriptional regulator</fullName>
    </submittedName>
</protein>
<accession>A0A0D0V251</accession>
<dbReference type="PATRIC" id="fig|47853.6.peg.1269"/>
<dbReference type="PROSITE" id="PS01081">
    <property type="entry name" value="HTH_TETR_1"/>
    <property type="match status" value="1"/>
</dbReference>
<dbReference type="SUPFAM" id="SSF48498">
    <property type="entry name" value="Tetracyclin repressor-like, C-terminal domain"/>
    <property type="match status" value="1"/>
</dbReference>
<feature type="domain" description="HTH tetR-type" evidence="6">
    <location>
        <begin position="10"/>
        <end position="70"/>
    </location>
</feature>
<dbReference type="Pfam" id="PF13977">
    <property type="entry name" value="TetR_C_6"/>
    <property type="match status" value="1"/>
</dbReference>
<name>A0A0D0V251_9ACTN</name>
<comment type="caution">
    <text evidence="7">The sequence shown here is derived from an EMBL/GenBank/DDBJ whole genome shotgun (WGS) entry which is preliminary data.</text>
</comment>
<evidence type="ECO:0000256" key="3">
    <source>
        <dbReference type="ARBA" id="ARBA00023125"/>
    </source>
</evidence>
<dbReference type="RefSeq" id="WP_043961819.1">
    <property type="nucleotide sequence ID" value="NZ_JXSX01000001.1"/>
</dbReference>
<dbReference type="FunFam" id="1.10.10.60:FF:000141">
    <property type="entry name" value="TetR family transcriptional regulator"/>
    <property type="match status" value="1"/>
</dbReference>
<proteinExistence type="predicted"/>
<dbReference type="InterPro" id="IPR023772">
    <property type="entry name" value="DNA-bd_HTH_TetR-type_CS"/>
</dbReference>
<evidence type="ECO:0000256" key="2">
    <source>
        <dbReference type="ARBA" id="ARBA00023015"/>
    </source>
</evidence>
<keyword evidence="3 5" id="KW-0238">DNA-binding</keyword>
<evidence type="ECO:0000313" key="7">
    <source>
        <dbReference type="EMBL" id="KIR65057.1"/>
    </source>
</evidence>
<evidence type="ECO:0000313" key="8">
    <source>
        <dbReference type="Proteomes" id="UP000032254"/>
    </source>
</evidence>
<evidence type="ECO:0000259" key="6">
    <source>
        <dbReference type="PROSITE" id="PS50977"/>
    </source>
</evidence>
<dbReference type="GO" id="GO:0003700">
    <property type="term" value="F:DNA-binding transcription factor activity"/>
    <property type="evidence" value="ECO:0007669"/>
    <property type="project" value="TreeGrafter"/>
</dbReference>
<evidence type="ECO:0000256" key="1">
    <source>
        <dbReference type="ARBA" id="ARBA00022491"/>
    </source>
</evidence>
<dbReference type="InterPro" id="IPR009057">
    <property type="entry name" value="Homeodomain-like_sf"/>
</dbReference>
<dbReference type="GO" id="GO:0000976">
    <property type="term" value="F:transcription cis-regulatory region binding"/>
    <property type="evidence" value="ECO:0007669"/>
    <property type="project" value="TreeGrafter"/>
</dbReference>
<dbReference type="PRINTS" id="PR00455">
    <property type="entry name" value="HTHTETR"/>
</dbReference>
<dbReference type="GeneID" id="301303693"/>
<keyword evidence="4" id="KW-0804">Transcription</keyword>
<dbReference type="Gene3D" id="1.10.357.10">
    <property type="entry name" value="Tetracycline Repressor, domain 2"/>
    <property type="match status" value="1"/>
</dbReference>
<dbReference type="PANTHER" id="PTHR30055:SF229">
    <property type="entry name" value="HTH-TYPE TRANSCRIPTIONAL REPRESSOR RV1474C"/>
    <property type="match status" value="1"/>
</dbReference>
<dbReference type="InterPro" id="IPR036271">
    <property type="entry name" value="Tet_transcr_reg_TetR-rel_C_sf"/>
</dbReference>
<feature type="DNA-binding region" description="H-T-H motif" evidence="5">
    <location>
        <begin position="33"/>
        <end position="52"/>
    </location>
</feature>
<keyword evidence="2" id="KW-0805">Transcription regulation</keyword>
<dbReference type="PROSITE" id="PS50977">
    <property type="entry name" value="HTH_TETR_2"/>
    <property type="match status" value="1"/>
</dbReference>
<sequence length="196" mass="21120">MPRVSDEHLAARRQQILDAARRCFLRDGFHRTSMQDVIAEAGLSVGAVYRYFPSKNDLITAIAQSVVGGADQVFAGLTATDPPLPLVEALDRALTYVDGQAGPDGILPLALQVWSEAQRDPALAEFVRATYDRLRGHFAVLAARARETGELPPDADPEAVGAALFGLIPGYFTQKILTGAPDRATYLAGIHTLLRP</sequence>
<gene>
    <name evidence="7" type="ORF">TK50_05950</name>
</gene>
<organism evidence="7 8">
    <name type="scientific">Micromonospora haikouensis</name>
    <dbReference type="NCBI Taxonomy" id="686309"/>
    <lineage>
        <taxon>Bacteria</taxon>
        <taxon>Bacillati</taxon>
        <taxon>Actinomycetota</taxon>
        <taxon>Actinomycetes</taxon>
        <taxon>Micromonosporales</taxon>
        <taxon>Micromonosporaceae</taxon>
        <taxon>Micromonospora</taxon>
    </lineage>
</organism>
<dbReference type="Pfam" id="PF00440">
    <property type="entry name" value="TetR_N"/>
    <property type="match status" value="1"/>
</dbReference>
<dbReference type="PANTHER" id="PTHR30055">
    <property type="entry name" value="HTH-TYPE TRANSCRIPTIONAL REGULATOR RUTR"/>
    <property type="match status" value="1"/>
</dbReference>
<dbReference type="Proteomes" id="UP000032254">
    <property type="component" value="Unassembled WGS sequence"/>
</dbReference>
<dbReference type="InterPro" id="IPR039538">
    <property type="entry name" value="BetI_C"/>
</dbReference>
<dbReference type="SUPFAM" id="SSF46689">
    <property type="entry name" value="Homeodomain-like"/>
    <property type="match status" value="1"/>
</dbReference>